<name>A0A2S5RH79_9MOLU</name>
<keyword evidence="2 4" id="KW-0396">Initiation factor</keyword>
<evidence type="ECO:0000256" key="6">
    <source>
        <dbReference type="RuleBase" id="RU000646"/>
    </source>
</evidence>
<dbReference type="PROSITE" id="PS00938">
    <property type="entry name" value="IF3"/>
    <property type="match status" value="1"/>
</dbReference>
<dbReference type="GO" id="GO:0005829">
    <property type="term" value="C:cytosol"/>
    <property type="evidence" value="ECO:0007669"/>
    <property type="project" value="TreeGrafter"/>
</dbReference>
<keyword evidence="10" id="KW-1185">Reference proteome</keyword>
<dbReference type="PANTHER" id="PTHR10938:SF0">
    <property type="entry name" value="TRANSLATION INITIATION FACTOR IF-3, MITOCHONDRIAL"/>
    <property type="match status" value="1"/>
</dbReference>
<evidence type="ECO:0000256" key="3">
    <source>
        <dbReference type="ARBA" id="ARBA00022917"/>
    </source>
</evidence>
<dbReference type="InterPro" id="IPR019813">
    <property type="entry name" value="Translation_initiation_fac3_CS"/>
</dbReference>
<evidence type="ECO:0000313" key="10">
    <source>
        <dbReference type="Proteomes" id="UP000239785"/>
    </source>
</evidence>
<feature type="domain" description="Translation initiation factor 3 N-terminal" evidence="8">
    <location>
        <begin position="17"/>
        <end position="86"/>
    </location>
</feature>
<dbReference type="OrthoDB" id="9806014at2"/>
<dbReference type="Gene3D" id="3.10.20.80">
    <property type="entry name" value="Translation initiation factor 3 (IF-3), N-terminal domain"/>
    <property type="match status" value="1"/>
</dbReference>
<keyword evidence="3 4" id="KW-0648">Protein biosynthesis</keyword>
<dbReference type="NCBIfam" id="TIGR00168">
    <property type="entry name" value="infC"/>
    <property type="match status" value="1"/>
</dbReference>
<dbReference type="EMBL" id="PHNF01000001">
    <property type="protein sequence ID" value="PPE06485.1"/>
    <property type="molecule type" value="Genomic_DNA"/>
</dbReference>
<comment type="subcellular location">
    <subcellularLocation>
        <location evidence="4 6">Cytoplasm</location>
    </subcellularLocation>
</comment>
<dbReference type="Gene3D" id="3.30.110.10">
    <property type="entry name" value="Translation initiation factor 3 (IF-3), C-terminal domain"/>
    <property type="match status" value="1"/>
</dbReference>
<dbReference type="InterPro" id="IPR036787">
    <property type="entry name" value="T_IF-3_N_sf"/>
</dbReference>
<evidence type="ECO:0000256" key="4">
    <source>
        <dbReference type="HAMAP-Rule" id="MF_00080"/>
    </source>
</evidence>
<dbReference type="InterPro" id="IPR019815">
    <property type="entry name" value="Translation_initiation_fac_3_C"/>
</dbReference>
<dbReference type="SUPFAM" id="SSF55200">
    <property type="entry name" value="Translation initiation factor IF3, C-terminal domain"/>
    <property type="match status" value="1"/>
</dbReference>
<feature type="domain" description="Translation initiation factor 3 C-terminal" evidence="7">
    <location>
        <begin position="94"/>
        <end position="179"/>
    </location>
</feature>
<dbReference type="GO" id="GO:0043022">
    <property type="term" value="F:ribosome binding"/>
    <property type="evidence" value="ECO:0007669"/>
    <property type="project" value="TreeGrafter"/>
</dbReference>
<dbReference type="InterPro" id="IPR036788">
    <property type="entry name" value="T_IF-3_C_sf"/>
</dbReference>
<comment type="function">
    <text evidence="4 6">IF-3 binds to the 30S ribosomal subunit and shifts the equilibrium between 70S ribosomes and their 50S and 30S subunits in favor of the free subunits, thus enhancing the availability of 30S subunits on which protein synthesis initiation begins.</text>
</comment>
<evidence type="ECO:0000259" key="8">
    <source>
        <dbReference type="Pfam" id="PF05198"/>
    </source>
</evidence>
<dbReference type="Pfam" id="PF00707">
    <property type="entry name" value="IF3_C"/>
    <property type="match status" value="1"/>
</dbReference>
<dbReference type="Pfam" id="PF05198">
    <property type="entry name" value="IF3_N"/>
    <property type="match status" value="1"/>
</dbReference>
<protein>
    <recommendedName>
        <fullName evidence="4 5">Translation initiation factor IF-3</fullName>
    </recommendedName>
</protein>
<comment type="similarity">
    <text evidence="1 4 6">Belongs to the IF-3 family.</text>
</comment>
<dbReference type="InterPro" id="IPR001288">
    <property type="entry name" value="Translation_initiation_fac_3"/>
</dbReference>
<gene>
    <name evidence="4 9" type="primary">infC</name>
    <name evidence="9" type="ORF">MCORR_v1c01130</name>
</gene>
<dbReference type="HAMAP" id="MF_00080">
    <property type="entry name" value="IF_3"/>
    <property type="match status" value="1"/>
</dbReference>
<dbReference type="AlphaFoldDB" id="A0A2S5RH79"/>
<comment type="caution">
    <text evidence="9">The sequence shown here is derived from an EMBL/GenBank/DDBJ whole genome shotgun (WGS) entry which is preliminary data.</text>
</comment>
<organism evidence="9 10">
    <name type="scientific">Mesoplasma corruscae</name>
    <dbReference type="NCBI Taxonomy" id="216874"/>
    <lineage>
        <taxon>Bacteria</taxon>
        <taxon>Bacillati</taxon>
        <taxon>Mycoplasmatota</taxon>
        <taxon>Mollicutes</taxon>
        <taxon>Entomoplasmatales</taxon>
        <taxon>Entomoplasmataceae</taxon>
        <taxon>Mesoplasma</taxon>
    </lineage>
</organism>
<evidence type="ECO:0000259" key="7">
    <source>
        <dbReference type="Pfam" id="PF00707"/>
    </source>
</evidence>
<dbReference type="SUPFAM" id="SSF54364">
    <property type="entry name" value="Translation initiation factor IF3, N-terminal domain"/>
    <property type="match status" value="1"/>
</dbReference>
<reference evidence="9 10" key="1">
    <citation type="submission" date="2017-11" db="EMBL/GenBank/DDBJ databases">
        <title>Genome sequence of Mesoplasma corruscae ELCA-2 (ATCC 49579).</title>
        <authorList>
            <person name="Lo W.-S."/>
            <person name="Kuo C.-H."/>
        </authorList>
    </citation>
    <scope>NUCLEOTIDE SEQUENCE [LARGE SCALE GENOMIC DNA]</scope>
    <source>
        <strain evidence="9 10">ELCA-2</strain>
    </source>
</reference>
<keyword evidence="4" id="KW-0963">Cytoplasm</keyword>
<dbReference type="PANTHER" id="PTHR10938">
    <property type="entry name" value="TRANSLATION INITIATION FACTOR IF-3"/>
    <property type="match status" value="1"/>
</dbReference>
<evidence type="ECO:0000256" key="5">
    <source>
        <dbReference type="NCBIfam" id="TIGR00168"/>
    </source>
</evidence>
<dbReference type="GO" id="GO:0003743">
    <property type="term" value="F:translation initiation factor activity"/>
    <property type="evidence" value="ECO:0007669"/>
    <property type="project" value="UniProtKB-UniRule"/>
</dbReference>
<accession>A0A2S5RH79</accession>
<evidence type="ECO:0000256" key="2">
    <source>
        <dbReference type="ARBA" id="ARBA00022540"/>
    </source>
</evidence>
<evidence type="ECO:0000256" key="1">
    <source>
        <dbReference type="ARBA" id="ARBA00005439"/>
    </source>
</evidence>
<dbReference type="RefSeq" id="WP_104207703.1">
    <property type="nucleotide sequence ID" value="NZ_PHNF01000001.1"/>
</dbReference>
<dbReference type="GO" id="GO:0032790">
    <property type="term" value="P:ribosome disassembly"/>
    <property type="evidence" value="ECO:0007669"/>
    <property type="project" value="TreeGrafter"/>
</dbReference>
<proteinExistence type="inferred from homology"/>
<comment type="subunit">
    <text evidence="4 6">Monomer.</text>
</comment>
<sequence>MDQRRNNTKPVKVQEPINNFIRAREVLIIGDNGEKLGPISKLDGIRLAEERGLDLFQVGQQADGIAICKIVDYGKFKYQQQKKQKEVKKNQVKVENREVRLTVNIGQHDLLVKAKKAREFLEAGDRVKVSLKFRGREIAYMDQGMETINKFYSEIEDAAKIEKEAKLTSRFLDMYLVPKK</sequence>
<dbReference type="Proteomes" id="UP000239785">
    <property type="component" value="Unassembled WGS sequence"/>
</dbReference>
<evidence type="ECO:0000313" key="9">
    <source>
        <dbReference type="EMBL" id="PPE06485.1"/>
    </source>
</evidence>
<dbReference type="GO" id="GO:0016020">
    <property type="term" value="C:membrane"/>
    <property type="evidence" value="ECO:0007669"/>
    <property type="project" value="TreeGrafter"/>
</dbReference>
<dbReference type="InterPro" id="IPR019814">
    <property type="entry name" value="Translation_initiation_fac_3_N"/>
</dbReference>